<keyword evidence="2" id="KW-0442">Lipid degradation</keyword>
<keyword evidence="5" id="KW-1185">Reference proteome</keyword>
<accession>A0A2S4MCI9</accession>
<proteinExistence type="predicted"/>
<name>A0A2S4MCI9_9HYPH</name>
<dbReference type="Gene3D" id="3.40.1090.10">
    <property type="entry name" value="Cytosolic phospholipase A2 catalytic domain"/>
    <property type="match status" value="2"/>
</dbReference>
<dbReference type="InterPro" id="IPR002641">
    <property type="entry name" value="PNPLA_dom"/>
</dbReference>
<feature type="domain" description="PNPLA" evidence="3">
    <location>
        <begin position="25"/>
        <end position="263"/>
    </location>
</feature>
<evidence type="ECO:0000256" key="1">
    <source>
        <dbReference type="ARBA" id="ARBA00023098"/>
    </source>
</evidence>
<feature type="active site" description="Nucleophile" evidence="2">
    <location>
        <position position="68"/>
    </location>
</feature>
<dbReference type="SUPFAM" id="SSF52151">
    <property type="entry name" value="FabD/lysophospholipase-like"/>
    <property type="match status" value="1"/>
</dbReference>
<feature type="active site" description="Proton acceptor" evidence="2">
    <location>
        <position position="250"/>
    </location>
</feature>
<evidence type="ECO:0000313" key="5">
    <source>
        <dbReference type="Proteomes" id="UP000236919"/>
    </source>
</evidence>
<feature type="short sequence motif" description="GXSXG" evidence="2">
    <location>
        <begin position="66"/>
        <end position="70"/>
    </location>
</feature>
<sequence length="420" mass="45273">MLTHIGVPAAPRTPAKPSDTAVILAFSGGGARSAAFGYGVLSALAEQRSPGMATRTLADDVAVVAGVSGGGVLAAHFALYGPTGLSGFRRDFLDQDPEASLRTSYTPENLLRAYRGGINDLSGFAAWLDDRLYHGATLRDVERRGRARLVLHATDLYNRAPFSFDRKSFLAICSDYDGFSLAHAVAASSAVPVAFTPIVMRNFNDACPVAGHRTSPTRPVVEASLFERHISDSQERYASASDLNYLKLLDGGLVDNLATSNLAGLMKQPAPEPLQPATARQLRRAIIIVVDAATRVGGDISNATEGPMATDTVVAATDAMIDNASRMSFDVLEQEATRWRDRLTHWRCNTRSPQAGCDKFEVKVVRLSLADVQEANEKARIMQLHFKLSLKPGEVDFLAGLGRRLLRGSAVYQRFIRAGG</sequence>
<organism evidence="4 5">
    <name type="scientific">Bosea psychrotolerans</name>
    <dbReference type="NCBI Taxonomy" id="1871628"/>
    <lineage>
        <taxon>Bacteria</taxon>
        <taxon>Pseudomonadati</taxon>
        <taxon>Pseudomonadota</taxon>
        <taxon>Alphaproteobacteria</taxon>
        <taxon>Hyphomicrobiales</taxon>
        <taxon>Boseaceae</taxon>
        <taxon>Bosea</taxon>
    </lineage>
</organism>
<reference evidence="4 5" key="1">
    <citation type="submission" date="2018-01" db="EMBL/GenBank/DDBJ databases">
        <title>Genomic Encyclopedia of Type Strains, Phase III (KMG-III): the genomes of soil and plant-associated and newly described type strains.</title>
        <authorList>
            <person name="Whitman W."/>
        </authorList>
    </citation>
    <scope>NUCLEOTIDE SEQUENCE [LARGE SCALE GENOMIC DNA]</scope>
    <source>
        <strain evidence="4 5">1131</strain>
    </source>
</reference>
<dbReference type="Pfam" id="PF01734">
    <property type="entry name" value="Patatin"/>
    <property type="match status" value="1"/>
</dbReference>
<comment type="caution">
    <text evidence="2">Lacks conserved residue(s) required for the propagation of feature annotation.</text>
</comment>
<dbReference type="AlphaFoldDB" id="A0A2S4MCI9"/>
<keyword evidence="1 2" id="KW-0443">Lipid metabolism</keyword>
<evidence type="ECO:0000313" key="4">
    <source>
        <dbReference type="EMBL" id="POR52470.1"/>
    </source>
</evidence>
<dbReference type="RefSeq" id="WP_181011806.1">
    <property type="nucleotide sequence ID" value="NZ_PQFZ01000005.1"/>
</dbReference>
<evidence type="ECO:0000259" key="3">
    <source>
        <dbReference type="PROSITE" id="PS51635"/>
    </source>
</evidence>
<comment type="caution">
    <text evidence="4">The sequence shown here is derived from an EMBL/GenBank/DDBJ whole genome shotgun (WGS) entry which is preliminary data.</text>
</comment>
<dbReference type="PROSITE" id="PS51635">
    <property type="entry name" value="PNPLA"/>
    <property type="match status" value="1"/>
</dbReference>
<dbReference type="GO" id="GO:0016787">
    <property type="term" value="F:hydrolase activity"/>
    <property type="evidence" value="ECO:0007669"/>
    <property type="project" value="UniProtKB-UniRule"/>
</dbReference>
<dbReference type="Proteomes" id="UP000236919">
    <property type="component" value="Unassembled WGS sequence"/>
</dbReference>
<dbReference type="GO" id="GO:0016042">
    <property type="term" value="P:lipid catabolic process"/>
    <property type="evidence" value="ECO:0007669"/>
    <property type="project" value="UniProtKB-UniRule"/>
</dbReference>
<dbReference type="EMBL" id="PQFZ01000005">
    <property type="protein sequence ID" value="POR52470.1"/>
    <property type="molecule type" value="Genomic_DNA"/>
</dbReference>
<keyword evidence="2" id="KW-0378">Hydrolase</keyword>
<dbReference type="InterPro" id="IPR016035">
    <property type="entry name" value="Acyl_Trfase/lysoPLipase"/>
</dbReference>
<protein>
    <submittedName>
        <fullName evidence="4">Patatin-like phospholipase</fullName>
    </submittedName>
</protein>
<feature type="short sequence motif" description="DGA/G" evidence="2">
    <location>
        <begin position="250"/>
        <end position="252"/>
    </location>
</feature>
<evidence type="ECO:0000256" key="2">
    <source>
        <dbReference type="PROSITE-ProRule" id="PRU01161"/>
    </source>
</evidence>
<gene>
    <name evidence="4" type="ORF">CYD53_105135</name>
</gene>